<evidence type="ECO:0000256" key="9">
    <source>
        <dbReference type="SAM" id="MobiDB-lite"/>
    </source>
</evidence>
<keyword evidence="10" id="KW-0812">Transmembrane</keyword>
<keyword evidence="8 10" id="KW-0472">Membrane</keyword>
<dbReference type="InterPro" id="IPR006631">
    <property type="entry name" value="DM4_12"/>
</dbReference>
<dbReference type="EMBL" id="CADEPI010000092">
    <property type="protein sequence ID" value="CAB3373991.1"/>
    <property type="molecule type" value="Genomic_DNA"/>
</dbReference>
<keyword evidence="6" id="KW-0811">Translocation</keyword>
<dbReference type="Pfam" id="PF07841">
    <property type="entry name" value="DM4_12"/>
    <property type="match status" value="1"/>
</dbReference>
<sequence length="547" mass="59817">MQSFNKRLLSASNHWHLLCALPSFLQATRPFLTKHLDPHVNIQNCCRCVYDFTSQDNWEINIFASKQCHRAQVVGRAFARALKQEYAASQEAARRAGGGQKGAARAQSNLRSGITLEEAQQILDVSKLDPEEVQKRYDTLFALNDKTKGGSFYLQSKVFRAKERIDEELKQQAMSTSRSKQEGSKENPPESILIMEKWTNNVVRAFSSDVSCLAGAVDGAFRWSREQWQEFPKMTRDNRTLSLAYLVLVASSGLILPVLAVPPPPSARQARLSPVYQHSYVDAAYPSAQQERKYDKPNKKIAKDSDNEISLNTIQENGFSWGTMLSSIMQLLFTPALNAGPTKSDSIDTDSGVSNSPWANILAVGLKILSAILGGGAAAGDGIDKVDNASPLQGVLTAVLSAVMGAKDPEQVSTMAKQAGEFINIVVNLLDALKTSFSQRSANARSIGQKDIMSEAGIAGITLMKAYVKTINTSNDECKKLYICEGSKSCQSDLQGGATSLCLFSAYTTSMLLEKTSSLPFTQYYEASRRGRSGVNCSTAYETCNDV</sequence>
<keyword evidence="4" id="KW-0999">Mitochondrion inner membrane</keyword>
<comment type="caution">
    <text evidence="11">The sequence shown here is derived from an EMBL/GenBank/DDBJ whole genome shotgun (WGS) entry which is preliminary data.</text>
</comment>
<evidence type="ECO:0000313" key="11">
    <source>
        <dbReference type="EMBL" id="CAB3373991.1"/>
    </source>
</evidence>
<keyword evidence="3" id="KW-0813">Transport</keyword>
<dbReference type="FunFam" id="1.10.287.110:FF:000006">
    <property type="entry name" value="Import inner membrane translocase subunit TIM16"/>
    <property type="match status" value="1"/>
</dbReference>
<dbReference type="AlphaFoldDB" id="A0A8S1D0Z3"/>
<feature type="region of interest" description="Disordered" evidence="9">
    <location>
        <begin position="169"/>
        <end position="188"/>
    </location>
</feature>
<dbReference type="OrthoDB" id="7587145at2759"/>
<dbReference type="GO" id="GO:0015031">
    <property type="term" value="P:protein transport"/>
    <property type="evidence" value="ECO:0007669"/>
    <property type="project" value="UniProtKB-KW"/>
</dbReference>
<keyword evidence="12" id="KW-1185">Reference proteome</keyword>
<protein>
    <recommendedName>
        <fullName evidence="13">Mitochondrial import inner membrane translocase subunit TIM16</fullName>
    </recommendedName>
</protein>
<dbReference type="InterPro" id="IPR036869">
    <property type="entry name" value="J_dom_sf"/>
</dbReference>
<evidence type="ECO:0000256" key="3">
    <source>
        <dbReference type="ARBA" id="ARBA00022448"/>
    </source>
</evidence>
<name>A0A8S1D0Z3_9INSE</name>
<dbReference type="PANTHER" id="PTHR41158:SF2">
    <property type="entry name" value="AGAP010294-PA"/>
    <property type="match status" value="1"/>
</dbReference>
<comment type="subcellular location">
    <subcellularLocation>
        <location evidence="1">Mitochondrion inner membrane</location>
        <topology evidence="1">Peripheral membrane protein</topology>
        <orientation evidence="1">Matrix side</orientation>
    </subcellularLocation>
</comment>
<keyword evidence="7" id="KW-0496">Mitochondrion</keyword>
<reference evidence="11 12" key="1">
    <citation type="submission" date="2020-04" db="EMBL/GenBank/DDBJ databases">
        <authorList>
            <person name="Alioto T."/>
            <person name="Alioto T."/>
            <person name="Gomez Garrido J."/>
        </authorList>
    </citation>
    <scope>NUCLEOTIDE SEQUENCE [LARGE SCALE GENOMIC DNA]</scope>
</reference>
<dbReference type="GO" id="GO:0005743">
    <property type="term" value="C:mitochondrial inner membrane"/>
    <property type="evidence" value="ECO:0007669"/>
    <property type="project" value="UniProtKB-SubCell"/>
</dbReference>
<keyword evidence="5" id="KW-0653">Protein transport</keyword>
<proteinExistence type="inferred from homology"/>
<evidence type="ECO:0000256" key="6">
    <source>
        <dbReference type="ARBA" id="ARBA00023010"/>
    </source>
</evidence>
<keyword evidence="10" id="KW-1133">Transmembrane helix</keyword>
<accession>A0A8S1D0Z3</accession>
<feature type="compositionally biased region" description="Basic and acidic residues" evidence="9">
    <location>
        <begin position="179"/>
        <end position="188"/>
    </location>
</feature>
<evidence type="ECO:0000313" key="12">
    <source>
        <dbReference type="Proteomes" id="UP000494165"/>
    </source>
</evidence>
<dbReference type="PANTHER" id="PTHR41158">
    <property type="entry name" value="AGAP010294-PA"/>
    <property type="match status" value="1"/>
</dbReference>
<comment type="similarity">
    <text evidence="2">Belongs to the TIM16/PAM16 family.</text>
</comment>
<evidence type="ECO:0000256" key="7">
    <source>
        <dbReference type="ARBA" id="ARBA00023128"/>
    </source>
</evidence>
<organism evidence="11 12">
    <name type="scientific">Cloeon dipterum</name>
    <dbReference type="NCBI Taxonomy" id="197152"/>
    <lineage>
        <taxon>Eukaryota</taxon>
        <taxon>Metazoa</taxon>
        <taxon>Ecdysozoa</taxon>
        <taxon>Arthropoda</taxon>
        <taxon>Hexapoda</taxon>
        <taxon>Insecta</taxon>
        <taxon>Pterygota</taxon>
        <taxon>Palaeoptera</taxon>
        <taxon>Ephemeroptera</taxon>
        <taxon>Pisciforma</taxon>
        <taxon>Baetidae</taxon>
        <taxon>Cloeon</taxon>
    </lineage>
</organism>
<evidence type="ECO:0000256" key="1">
    <source>
        <dbReference type="ARBA" id="ARBA00004443"/>
    </source>
</evidence>
<gene>
    <name evidence="11" type="ORF">CLODIP_2_CD13489</name>
</gene>
<dbReference type="Pfam" id="PF03656">
    <property type="entry name" value="Pam16"/>
    <property type="match status" value="1"/>
</dbReference>
<evidence type="ECO:0000256" key="8">
    <source>
        <dbReference type="ARBA" id="ARBA00023136"/>
    </source>
</evidence>
<evidence type="ECO:0000256" key="10">
    <source>
        <dbReference type="SAM" id="Phobius"/>
    </source>
</evidence>
<evidence type="ECO:0000256" key="4">
    <source>
        <dbReference type="ARBA" id="ARBA00022792"/>
    </source>
</evidence>
<feature type="transmembrane region" description="Helical" evidence="10">
    <location>
        <begin position="243"/>
        <end position="261"/>
    </location>
</feature>
<dbReference type="Proteomes" id="UP000494165">
    <property type="component" value="Unassembled WGS sequence"/>
</dbReference>
<evidence type="ECO:0000256" key="2">
    <source>
        <dbReference type="ARBA" id="ARBA00008817"/>
    </source>
</evidence>
<evidence type="ECO:0008006" key="13">
    <source>
        <dbReference type="Google" id="ProtNLM"/>
    </source>
</evidence>
<evidence type="ECO:0000256" key="5">
    <source>
        <dbReference type="ARBA" id="ARBA00022927"/>
    </source>
</evidence>
<dbReference type="Gene3D" id="1.10.287.110">
    <property type="entry name" value="DnaJ domain"/>
    <property type="match status" value="1"/>
</dbReference>